<dbReference type="PANTHER" id="PTHR43464">
    <property type="entry name" value="METHYLTRANSFERASE"/>
    <property type="match status" value="1"/>
</dbReference>
<dbReference type="InterPro" id="IPR029063">
    <property type="entry name" value="SAM-dependent_MTases_sf"/>
</dbReference>
<dbReference type="RefSeq" id="WP_076351748.1">
    <property type="nucleotide sequence ID" value="NZ_CP019083.1"/>
</dbReference>
<dbReference type="PANTHER" id="PTHR43464:SF19">
    <property type="entry name" value="UBIQUINONE BIOSYNTHESIS O-METHYLTRANSFERASE, MITOCHONDRIAL"/>
    <property type="match status" value="1"/>
</dbReference>
<dbReference type="InterPro" id="IPR041698">
    <property type="entry name" value="Methyltransf_25"/>
</dbReference>
<geneLocation type="plasmid" evidence="7">
    <name>palbo1</name>
</geneLocation>
<feature type="domain" description="Methyltransferase" evidence="5">
    <location>
        <begin position="64"/>
        <end position="158"/>
    </location>
</feature>
<dbReference type="GO" id="GO:0102559">
    <property type="term" value="F:peptide chain release factor N(5)-glutamine methyltransferase activity"/>
    <property type="evidence" value="ECO:0007669"/>
    <property type="project" value="UniProtKB-EC"/>
</dbReference>
<evidence type="ECO:0000256" key="4">
    <source>
        <dbReference type="SAM" id="MobiDB-lite"/>
    </source>
</evidence>
<dbReference type="OrthoDB" id="9800454at2"/>
<dbReference type="EC" id="2.1.1.297" evidence="6"/>
<accession>A0A1U7CZF2</accession>
<evidence type="ECO:0000256" key="1">
    <source>
        <dbReference type="ARBA" id="ARBA00022603"/>
    </source>
</evidence>
<keyword evidence="7" id="KW-1185">Reference proteome</keyword>
<evidence type="ECO:0000313" key="6">
    <source>
        <dbReference type="EMBL" id="APW64276.1"/>
    </source>
</evidence>
<sequence>MFSIATRRRRPELMDQPGLDDREHARALSGLGRINVVSRTAAALWPSLAKLAREQPQGAGPLRVLDVATGGGDTAVALARRAERSGLAIEIDGCDLSAQAVAIARDRAAAQGSRVRFFALDALAAPIPEGYDVLVCSLFLHHLDEDDAVLLLRRMAAAANRLVLVDDLARSRMGCWLAWIACYTLSRSRVVRYDGPVSAAAAFTPAEALDLARRAGLEGVTIRRHWPQRFLLSWSRP</sequence>
<dbReference type="KEGG" id="pbor:BSF38_10063"/>
<dbReference type="Pfam" id="PF13649">
    <property type="entry name" value="Methyltransf_25"/>
    <property type="match status" value="1"/>
</dbReference>
<dbReference type="GO" id="GO:0032259">
    <property type="term" value="P:methylation"/>
    <property type="evidence" value="ECO:0007669"/>
    <property type="project" value="UniProtKB-KW"/>
</dbReference>
<organism evidence="6 7">
    <name type="scientific">Paludisphaera borealis</name>
    <dbReference type="NCBI Taxonomy" id="1387353"/>
    <lineage>
        <taxon>Bacteria</taxon>
        <taxon>Pseudomonadati</taxon>
        <taxon>Planctomycetota</taxon>
        <taxon>Planctomycetia</taxon>
        <taxon>Isosphaerales</taxon>
        <taxon>Isosphaeraceae</taxon>
        <taxon>Paludisphaera</taxon>
    </lineage>
</organism>
<dbReference type="CDD" id="cd02440">
    <property type="entry name" value="AdoMet_MTases"/>
    <property type="match status" value="1"/>
</dbReference>
<protein>
    <submittedName>
        <fullName evidence="6">Release factor glutamine methyltransferase</fullName>
        <ecNumber evidence="6">2.1.1.297</ecNumber>
    </submittedName>
</protein>
<evidence type="ECO:0000259" key="5">
    <source>
        <dbReference type="Pfam" id="PF13649"/>
    </source>
</evidence>
<dbReference type="Gene3D" id="3.40.50.150">
    <property type="entry name" value="Vaccinia Virus protein VP39"/>
    <property type="match status" value="1"/>
</dbReference>
<keyword evidence="1 6" id="KW-0489">Methyltransferase</keyword>
<feature type="compositionally biased region" description="Basic residues" evidence="4">
    <location>
        <begin position="1"/>
        <end position="10"/>
    </location>
</feature>
<keyword evidence="2 6" id="KW-0808">Transferase</keyword>
<dbReference type="Proteomes" id="UP000186309">
    <property type="component" value="Plasmid PALBO1"/>
</dbReference>
<dbReference type="EMBL" id="CP019083">
    <property type="protein sequence ID" value="APW64276.1"/>
    <property type="molecule type" value="Genomic_DNA"/>
</dbReference>
<evidence type="ECO:0000256" key="2">
    <source>
        <dbReference type="ARBA" id="ARBA00022679"/>
    </source>
</evidence>
<proteinExistence type="predicted"/>
<keyword evidence="3" id="KW-0949">S-adenosyl-L-methionine</keyword>
<evidence type="ECO:0000313" key="7">
    <source>
        <dbReference type="Proteomes" id="UP000186309"/>
    </source>
</evidence>
<name>A0A1U7CZF2_9BACT</name>
<feature type="region of interest" description="Disordered" evidence="4">
    <location>
        <begin position="1"/>
        <end position="20"/>
    </location>
</feature>
<evidence type="ECO:0000256" key="3">
    <source>
        <dbReference type="ARBA" id="ARBA00022691"/>
    </source>
</evidence>
<reference evidence="6 7" key="1">
    <citation type="submission" date="2016-12" db="EMBL/GenBank/DDBJ databases">
        <title>Comparative genomics of four Isosphaeraceae planctomycetes: a common pool of plasmids and glycoside hydrolase genes.</title>
        <authorList>
            <person name="Ivanova A."/>
        </authorList>
    </citation>
    <scope>NUCLEOTIDE SEQUENCE [LARGE SCALE GENOMIC DNA]</scope>
    <source>
        <strain evidence="6 7">PX4</strain>
        <plasmid evidence="7">palbo1</plasmid>
    </source>
</reference>
<gene>
    <name evidence="6" type="primary">prmC</name>
    <name evidence="6" type="ORF">BSF38_10063</name>
</gene>
<dbReference type="SUPFAM" id="SSF53335">
    <property type="entry name" value="S-adenosyl-L-methionine-dependent methyltransferases"/>
    <property type="match status" value="1"/>
</dbReference>
<dbReference type="AlphaFoldDB" id="A0A1U7CZF2"/>
<keyword evidence="6" id="KW-0614">Plasmid</keyword>